<organism evidence="3 4">
    <name type="scientific">Amycolatopsis bartoniae</name>
    <dbReference type="NCBI Taxonomy" id="941986"/>
    <lineage>
        <taxon>Bacteria</taxon>
        <taxon>Bacillati</taxon>
        <taxon>Actinomycetota</taxon>
        <taxon>Actinomycetes</taxon>
        <taxon>Pseudonocardiales</taxon>
        <taxon>Pseudonocardiaceae</taxon>
        <taxon>Amycolatopsis</taxon>
    </lineage>
</organism>
<keyword evidence="4" id="KW-1185">Reference proteome</keyword>
<evidence type="ECO:0000256" key="1">
    <source>
        <dbReference type="SAM" id="Phobius"/>
    </source>
</evidence>
<dbReference type="RefSeq" id="WP_145934309.1">
    <property type="nucleotide sequence ID" value="NZ_BNAV01000001.1"/>
</dbReference>
<dbReference type="AlphaFoldDB" id="A0A8H9IMZ2"/>
<accession>A0A8H9IMZ2</accession>
<name>A0A8H9IMZ2_9PSEU</name>
<reference evidence="3" key="2">
    <citation type="submission" date="2020-09" db="EMBL/GenBank/DDBJ databases">
        <authorList>
            <person name="Sun Q."/>
            <person name="Zhou Y."/>
        </authorList>
    </citation>
    <scope>NUCLEOTIDE SEQUENCE</scope>
    <source>
        <strain evidence="3">CGMCC 4.7679</strain>
    </source>
</reference>
<dbReference type="OrthoDB" id="4282971at2"/>
<feature type="domain" description="DUF6286" evidence="2">
    <location>
        <begin position="68"/>
        <end position="169"/>
    </location>
</feature>
<keyword evidence="1" id="KW-0472">Membrane</keyword>
<feature type="transmembrane region" description="Helical" evidence="1">
    <location>
        <begin position="57"/>
        <end position="79"/>
    </location>
</feature>
<evidence type="ECO:0000313" key="3">
    <source>
        <dbReference type="EMBL" id="GHF33854.1"/>
    </source>
</evidence>
<comment type="caution">
    <text evidence="3">The sequence shown here is derived from an EMBL/GenBank/DDBJ whole genome shotgun (WGS) entry which is preliminary data.</text>
</comment>
<gene>
    <name evidence="3" type="ORF">GCM10017566_03130</name>
</gene>
<evidence type="ECO:0000259" key="2">
    <source>
        <dbReference type="Pfam" id="PF19803"/>
    </source>
</evidence>
<evidence type="ECO:0000313" key="4">
    <source>
        <dbReference type="Proteomes" id="UP000658656"/>
    </source>
</evidence>
<keyword evidence="1" id="KW-0812">Transmembrane</keyword>
<dbReference type="Proteomes" id="UP000658656">
    <property type="component" value="Unassembled WGS sequence"/>
</dbReference>
<proteinExistence type="predicted"/>
<dbReference type="EMBL" id="BNAV01000001">
    <property type="protein sequence ID" value="GHF33854.1"/>
    <property type="molecule type" value="Genomic_DNA"/>
</dbReference>
<reference evidence="3" key="1">
    <citation type="journal article" date="2014" name="Int. J. Syst. Evol. Microbiol.">
        <title>Complete genome sequence of Corynebacterium casei LMG S-19264T (=DSM 44701T), isolated from a smear-ripened cheese.</title>
        <authorList>
            <consortium name="US DOE Joint Genome Institute (JGI-PGF)"/>
            <person name="Walter F."/>
            <person name="Albersmeier A."/>
            <person name="Kalinowski J."/>
            <person name="Ruckert C."/>
        </authorList>
    </citation>
    <scope>NUCLEOTIDE SEQUENCE</scope>
    <source>
        <strain evidence="3">CGMCC 4.7679</strain>
    </source>
</reference>
<dbReference type="InterPro" id="IPR046253">
    <property type="entry name" value="DUF6286"/>
</dbReference>
<sequence>MIRRSRRSLPATVVALVGLALCALVATSAVQLLLHKSPVLDYARAAGFAHRTQWSDLPVVIGGGVLAALGLLLLAGALLPGRALVLPLGDERVPAGAGARSMAAVLRSAAESVEGVDSAKLKLRRKKVTARVAATRLASEDLAERVRAALEDQLDRIGPAVRPSTRVRIS</sequence>
<dbReference type="Pfam" id="PF19803">
    <property type="entry name" value="DUF6286"/>
    <property type="match status" value="1"/>
</dbReference>
<keyword evidence="1" id="KW-1133">Transmembrane helix</keyword>
<protein>
    <recommendedName>
        <fullName evidence="2">DUF6286 domain-containing protein</fullName>
    </recommendedName>
</protein>